<evidence type="ECO:0000256" key="1">
    <source>
        <dbReference type="ARBA" id="ARBA00023172"/>
    </source>
</evidence>
<feature type="region of interest" description="Disordered" evidence="2">
    <location>
        <begin position="359"/>
        <end position="391"/>
    </location>
</feature>
<feature type="region of interest" description="Disordered" evidence="2">
    <location>
        <begin position="323"/>
        <end position="347"/>
    </location>
</feature>
<feature type="region of interest" description="Disordered" evidence="2">
    <location>
        <begin position="550"/>
        <end position="663"/>
    </location>
</feature>
<feature type="compositionally biased region" description="Basic and acidic residues" evidence="2">
    <location>
        <begin position="278"/>
        <end position="297"/>
    </location>
</feature>
<dbReference type="Proteomes" id="UP000005408">
    <property type="component" value="Unassembled WGS sequence"/>
</dbReference>
<dbReference type="PANTHER" id="PTHR33480:SF1">
    <property type="entry name" value="TYR RECOMBINASE DOMAIN-CONTAINING PROTEIN"/>
    <property type="match status" value="1"/>
</dbReference>
<dbReference type="GO" id="GO:0015074">
    <property type="term" value="P:DNA integration"/>
    <property type="evidence" value="ECO:0007669"/>
    <property type="project" value="InterPro"/>
</dbReference>
<keyword evidence="1" id="KW-0233">DNA recombination</keyword>
<feature type="compositionally biased region" description="Basic and acidic residues" evidence="2">
    <location>
        <begin position="363"/>
        <end position="378"/>
    </location>
</feature>
<accession>A0A8W8MSU3</accession>
<feature type="compositionally biased region" description="Acidic residues" evidence="2">
    <location>
        <begin position="598"/>
        <end position="620"/>
    </location>
</feature>
<feature type="region of interest" description="Disordered" evidence="2">
    <location>
        <begin position="278"/>
        <end position="309"/>
    </location>
</feature>
<dbReference type="Gene3D" id="1.10.443.10">
    <property type="entry name" value="Intergrase catalytic core"/>
    <property type="match status" value="1"/>
</dbReference>
<organism evidence="3 4">
    <name type="scientific">Magallana gigas</name>
    <name type="common">Pacific oyster</name>
    <name type="synonym">Crassostrea gigas</name>
    <dbReference type="NCBI Taxonomy" id="29159"/>
    <lineage>
        <taxon>Eukaryota</taxon>
        <taxon>Metazoa</taxon>
        <taxon>Spiralia</taxon>
        <taxon>Lophotrochozoa</taxon>
        <taxon>Mollusca</taxon>
        <taxon>Bivalvia</taxon>
        <taxon>Autobranchia</taxon>
        <taxon>Pteriomorphia</taxon>
        <taxon>Ostreida</taxon>
        <taxon>Ostreoidea</taxon>
        <taxon>Ostreidae</taxon>
        <taxon>Magallana</taxon>
    </lineage>
</organism>
<dbReference type="SUPFAM" id="SSF56349">
    <property type="entry name" value="DNA breaking-rejoining enzymes"/>
    <property type="match status" value="1"/>
</dbReference>
<dbReference type="PANTHER" id="PTHR33480">
    <property type="entry name" value="SET DOMAIN-CONTAINING PROTEIN-RELATED"/>
    <property type="match status" value="1"/>
</dbReference>
<protein>
    <submittedName>
        <fullName evidence="3">Uncharacterized protein</fullName>
    </submittedName>
</protein>
<feature type="region of interest" description="Disordered" evidence="2">
    <location>
        <begin position="243"/>
        <end position="263"/>
    </location>
</feature>
<feature type="region of interest" description="Disordered" evidence="2">
    <location>
        <begin position="209"/>
        <end position="228"/>
    </location>
</feature>
<keyword evidence="4" id="KW-1185">Reference proteome</keyword>
<evidence type="ECO:0000313" key="3">
    <source>
        <dbReference type="EnsemblMetazoa" id="G34352.1:cds"/>
    </source>
</evidence>
<dbReference type="EnsemblMetazoa" id="G34352.1">
    <property type="protein sequence ID" value="G34352.1:cds"/>
    <property type="gene ID" value="G34352"/>
</dbReference>
<dbReference type="InterPro" id="IPR013762">
    <property type="entry name" value="Integrase-like_cat_sf"/>
</dbReference>
<feature type="compositionally biased region" description="Low complexity" evidence="2">
    <location>
        <begin position="621"/>
        <end position="635"/>
    </location>
</feature>
<dbReference type="InterPro" id="IPR011010">
    <property type="entry name" value="DNA_brk_join_enz"/>
</dbReference>
<dbReference type="GO" id="GO:0003677">
    <property type="term" value="F:DNA binding"/>
    <property type="evidence" value="ECO:0007669"/>
    <property type="project" value="InterPro"/>
</dbReference>
<dbReference type="GO" id="GO:0006310">
    <property type="term" value="P:DNA recombination"/>
    <property type="evidence" value="ECO:0007669"/>
    <property type="project" value="UniProtKB-KW"/>
</dbReference>
<name>A0A8W8MSU3_MAGGI</name>
<evidence type="ECO:0000313" key="4">
    <source>
        <dbReference type="Proteomes" id="UP000005408"/>
    </source>
</evidence>
<sequence>MKRNVYTRSRDPHISDDATSKYRMHETFCKLSSIFLTKTNIRLFWRCSEGFKDILFCTGCNGKEEKETGIGRFMYCNCKEADTVIYKTRQVEIFLENMEIWKAKGEYIFRKKNATLQAFQNDVKWALESIEAQPGDHPHQLDVVEFNGRESYKGSGSVDAVIESVLEDAHAGDHPHQLDVVEFNGRESYKGSGSVDAVIESVLEDAYAGDHPHQSDVEFNDGESDEGLGSVDAVIESLLEDAHAGAQSHQSAVELNGGESDKGSISVDAVIESLLEDAQKEESDKGSHAGDHPHQSDVEFNDGESDEGLGSVDAVIESVLEDAHAGAQSHQSAVELNGRESDKGSSSVDAVIESLLEDAQNEESDKGSHAGDHPHQSDVEFNDGESDEGSGSVDAVIESVLEDEHAGDHPHQSDVEFNFGEADKGSSCVDAVIESLLEDEHAGDHPHQSDVEFIDAESDKGSGSVDAVIESYLGDAYAGDHPHQSDVEFIDAESDKGSASVDAVIASYLGDAHAGDHPHQSDVEFNDGESDKELGSVDAVIESLLEDAYAGDHPHQSDVEFNDGESDKGSSSVDAVIESLHENAHAGGHPHQSAVEFNDGESESDMDDSDESWIDSDSDPDNSSSKSDSDNASSESENDENLPDVDKSVPKKGNHQKKEFCNTEEKTDLMKEINRKVTLIRNKGDNIHNMSVLQKGEGEILLSRRTQNKFSLKQYGPCPECFEWIQLEKSVATHRTSCPAFKTGSYFQSKGSVIIQAKVMAGKIIPESSKILQKEVLPAMRRDSITDSVLEDHIILMLGDIWLSKNIDNKRKRKHYASYHMRLAGRLLLLVRETTNLSLSMSDFLVPKYFNVFVSCALKACDGVDKEESDEYDLDHPSTALKIGFDLCRLASVKLGNSIKSGEEQGRLDASNFLNLMKLEWTVKVTKIAKSTLNERHFNAQKSLPDPEDIAKLAKHITNELTNFDVENMTPDNYRKGVILSESRLLLYNRRRPGELEALSLKCYENRSKEMSAVDKSLRLDLTDLEKQMLDTQHVIEVRGKTGKRVPVICPKEVLPILQYLANPTARRKGGVKPGNPYLFANTANGVVKAGEALDDIKEKANLRSPHLIYCTNLRKHCATIAQVIGLQDHEMKWLCQHLGHTQKVHAIHYRATSGMIERIEISKLMLMQETNSVSKFAGKNLRDIQFEDILGDSDTTNDSNDLVDTNDESNDHVDALDATSENPIVSVLDNDFGRRSTNKVTRVQWSKDEEQELREYLSEYIGKKCPGMKACKYAIEQSKKNGGKIQYRKWDTIKKKVVRMNPL</sequence>
<reference evidence="3" key="1">
    <citation type="submission" date="2022-08" db="UniProtKB">
        <authorList>
            <consortium name="EnsemblMetazoa"/>
        </authorList>
    </citation>
    <scope>IDENTIFICATION</scope>
    <source>
        <strain evidence="3">05x7-T-G4-1.051#20</strain>
    </source>
</reference>
<proteinExistence type="predicted"/>
<evidence type="ECO:0000256" key="2">
    <source>
        <dbReference type="SAM" id="MobiDB-lite"/>
    </source>
</evidence>